<dbReference type="AlphaFoldDB" id="A0A949NDZ4"/>
<sequence>MDLLDYLQFGCNLTYLSDLTYTNISTWKFVISAIVPDEFPLKDWNEAVHYLCREKVEFDSATRAKEYLLNYKQQKST</sequence>
<organism evidence="1 2">
    <name type="scientific">Diplocloster agilis</name>
    <dbReference type="NCBI Taxonomy" id="2850323"/>
    <lineage>
        <taxon>Bacteria</taxon>
        <taxon>Bacillati</taxon>
        <taxon>Bacillota</taxon>
        <taxon>Clostridia</taxon>
        <taxon>Lachnospirales</taxon>
        <taxon>Lachnospiraceae</taxon>
        <taxon>Diplocloster</taxon>
    </lineage>
</organism>
<protein>
    <submittedName>
        <fullName evidence="1">Uncharacterized protein</fullName>
    </submittedName>
</protein>
<gene>
    <name evidence="1" type="ORF">KTH89_04265</name>
</gene>
<dbReference type="Proteomes" id="UP000712157">
    <property type="component" value="Unassembled WGS sequence"/>
</dbReference>
<comment type="caution">
    <text evidence="1">The sequence shown here is derived from an EMBL/GenBank/DDBJ whole genome shotgun (WGS) entry which is preliminary data.</text>
</comment>
<reference evidence="1" key="1">
    <citation type="submission" date="2021-06" db="EMBL/GenBank/DDBJ databases">
        <title>Description of novel taxa of the family Lachnospiraceae.</title>
        <authorList>
            <person name="Chaplin A.V."/>
            <person name="Sokolova S.R."/>
            <person name="Pikina A.P."/>
            <person name="Korzhanova M."/>
            <person name="Belova V."/>
            <person name="Korostin D."/>
            <person name="Efimov B.A."/>
        </authorList>
    </citation>
    <scope>NUCLEOTIDE SEQUENCE</scope>
    <source>
        <strain evidence="1">ASD5720</strain>
    </source>
</reference>
<evidence type="ECO:0000313" key="1">
    <source>
        <dbReference type="EMBL" id="MBU9735739.1"/>
    </source>
</evidence>
<name>A0A949NDZ4_9FIRM</name>
<dbReference type="RefSeq" id="WP_158342367.1">
    <property type="nucleotide sequence ID" value="NZ_JAHQCW010000004.1"/>
</dbReference>
<keyword evidence="2" id="KW-1185">Reference proteome</keyword>
<accession>A0A949NDZ4</accession>
<evidence type="ECO:0000313" key="2">
    <source>
        <dbReference type="Proteomes" id="UP000712157"/>
    </source>
</evidence>
<dbReference type="EMBL" id="JAHQCW010000004">
    <property type="protein sequence ID" value="MBU9735739.1"/>
    <property type="molecule type" value="Genomic_DNA"/>
</dbReference>
<proteinExistence type="predicted"/>